<proteinExistence type="inferred from homology"/>
<evidence type="ECO:0000259" key="18">
    <source>
        <dbReference type="Pfam" id="PF01326"/>
    </source>
</evidence>
<keyword evidence="7 15" id="KW-0479">Metal-binding</keyword>
<dbReference type="InterPro" id="IPR010121">
    <property type="entry name" value="Pyruvate_phosphate_dikinase"/>
</dbReference>
<dbReference type="Pfam" id="PF01326">
    <property type="entry name" value="PPDK_N"/>
    <property type="match status" value="2"/>
</dbReference>
<dbReference type="Gene3D" id="3.30.1490.20">
    <property type="entry name" value="ATP-grasp fold, A domain"/>
    <property type="match status" value="1"/>
</dbReference>
<dbReference type="Gene3D" id="1.20.80.30">
    <property type="match status" value="1"/>
</dbReference>
<evidence type="ECO:0000256" key="8">
    <source>
        <dbReference type="ARBA" id="ARBA00022741"/>
    </source>
</evidence>
<dbReference type="Gene3D" id="3.30.470.20">
    <property type="entry name" value="ATP-grasp fold, B domain"/>
    <property type="match status" value="1"/>
</dbReference>
<feature type="domain" description="PEP-utilising enzyme C-terminal" evidence="19">
    <location>
        <begin position="572"/>
        <end position="928"/>
    </location>
</feature>
<dbReference type="RefSeq" id="WP_096459160.1">
    <property type="nucleotide sequence ID" value="NZ_AP014936.1"/>
</dbReference>
<dbReference type="AlphaFoldDB" id="A0A1B4V7R3"/>
<evidence type="ECO:0000256" key="15">
    <source>
        <dbReference type="PIRSR" id="PIRSR000853-3"/>
    </source>
</evidence>
<dbReference type="PANTHER" id="PTHR22931:SF9">
    <property type="entry name" value="PYRUVATE, PHOSPHATE DIKINASE 1, CHLOROPLASTIC"/>
    <property type="match status" value="1"/>
</dbReference>
<evidence type="ECO:0000256" key="2">
    <source>
        <dbReference type="ARBA" id="ARBA00003144"/>
    </source>
</evidence>
<evidence type="ECO:0000256" key="14">
    <source>
        <dbReference type="PIRSR" id="PIRSR000853-2"/>
    </source>
</evidence>
<comment type="catalytic activity">
    <reaction evidence="12">
        <text>pyruvate + phosphate + ATP = phosphoenolpyruvate + AMP + diphosphate + H(+)</text>
        <dbReference type="Rhea" id="RHEA:10756"/>
        <dbReference type="ChEBI" id="CHEBI:15361"/>
        <dbReference type="ChEBI" id="CHEBI:15378"/>
        <dbReference type="ChEBI" id="CHEBI:30616"/>
        <dbReference type="ChEBI" id="CHEBI:33019"/>
        <dbReference type="ChEBI" id="CHEBI:43474"/>
        <dbReference type="ChEBI" id="CHEBI:58702"/>
        <dbReference type="ChEBI" id="CHEBI:456215"/>
        <dbReference type="EC" id="2.7.9.1"/>
    </reaction>
</comment>
<feature type="binding site" evidence="14">
    <location>
        <position position="613"/>
    </location>
    <ligand>
        <name>substrate</name>
    </ligand>
</feature>
<name>A0A1B4V7R3_9GAMM</name>
<dbReference type="SUPFAM" id="SSF56059">
    <property type="entry name" value="Glutathione synthetase ATP-binding domain-like"/>
    <property type="match status" value="1"/>
</dbReference>
<keyword evidence="6" id="KW-0808">Transferase</keyword>
<dbReference type="NCBIfam" id="NF004531">
    <property type="entry name" value="PRK05878.1"/>
    <property type="match status" value="1"/>
</dbReference>
<evidence type="ECO:0000256" key="16">
    <source>
        <dbReference type="SAM" id="MobiDB-lite"/>
    </source>
</evidence>
<feature type="binding site" evidence="14">
    <location>
        <position position="826"/>
    </location>
    <ligand>
        <name>substrate</name>
    </ligand>
</feature>
<reference evidence="20 21" key="1">
    <citation type="submission" date="2015-08" db="EMBL/GenBank/DDBJ databases">
        <title>Complete genome sequence of Sulfurifustis variabilis.</title>
        <authorList>
            <person name="Miura A."/>
            <person name="Kojima H."/>
            <person name="Fukui M."/>
        </authorList>
    </citation>
    <scope>NUCLEOTIDE SEQUENCE [LARGE SCALE GENOMIC DNA]</scope>
    <source>
        <strain evidence="21">skN76</strain>
    </source>
</reference>
<evidence type="ECO:0000256" key="9">
    <source>
        <dbReference type="ARBA" id="ARBA00022777"/>
    </source>
</evidence>
<dbReference type="GO" id="GO:0050242">
    <property type="term" value="F:pyruvate, phosphate dikinase activity"/>
    <property type="evidence" value="ECO:0007669"/>
    <property type="project" value="UniProtKB-UniRule"/>
</dbReference>
<keyword evidence="11 15" id="KW-0460">Magnesium</keyword>
<dbReference type="OrthoDB" id="9765468at2"/>
<keyword evidence="10" id="KW-0067">ATP-binding</keyword>
<comment type="cofactor">
    <cofactor evidence="1 12 15">
        <name>Mg(2+)</name>
        <dbReference type="ChEBI" id="CHEBI:18420"/>
    </cofactor>
</comment>
<protein>
    <recommendedName>
        <fullName evidence="5 12">Pyruvate, phosphate dikinase</fullName>
        <ecNumber evidence="4 12">2.7.9.1</ecNumber>
    </recommendedName>
</protein>
<feature type="domain" description="Pyruvate phosphate dikinase AMP/ATP-binding" evidence="18">
    <location>
        <begin position="94"/>
        <end position="328"/>
    </location>
</feature>
<comment type="similarity">
    <text evidence="3 12">Belongs to the PEP-utilizing enzyme family.</text>
</comment>
<dbReference type="GO" id="GO:0046872">
    <property type="term" value="F:metal ion binding"/>
    <property type="evidence" value="ECO:0007669"/>
    <property type="project" value="UniProtKB-UniRule"/>
</dbReference>
<dbReference type="SUPFAM" id="SSF52009">
    <property type="entry name" value="Phosphohistidine domain"/>
    <property type="match status" value="1"/>
</dbReference>
<dbReference type="Gene3D" id="1.10.189.10">
    <property type="entry name" value="Pyruvate Phosphate Dikinase, domain 2"/>
    <property type="match status" value="1"/>
</dbReference>
<dbReference type="GO" id="GO:0016301">
    <property type="term" value="F:kinase activity"/>
    <property type="evidence" value="ECO:0007669"/>
    <property type="project" value="UniProtKB-UniRule"/>
</dbReference>
<dbReference type="Gene3D" id="3.50.30.10">
    <property type="entry name" value="Phosphohistidine domain"/>
    <property type="match status" value="1"/>
</dbReference>
<dbReference type="Pfam" id="PF00391">
    <property type="entry name" value="PEP-utilizers"/>
    <property type="match status" value="1"/>
</dbReference>
<feature type="domain" description="PEP-utilising enzyme mobile" evidence="17">
    <location>
        <begin position="459"/>
        <end position="540"/>
    </location>
</feature>
<keyword evidence="9 20" id="KW-0418">Kinase</keyword>
<dbReference type="InterPro" id="IPR040442">
    <property type="entry name" value="Pyrv_kinase-like_dom_sf"/>
</dbReference>
<feature type="active site" description="Tele-phosphohistidine intermediate" evidence="13">
    <location>
        <position position="492"/>
    </location>
</feature>
<accession>A0A1B4V7R3</accession>
<feature type="binding site" evidence="15">
    <location>
        <position position="828"/>
    </location>
    <ligand>
        <name>Mg(2+)</name>
        <dbReference type="ChEBI" id="CHEBI:18420"/>
    </ligand>
</feature>
<evidence type="ECO:0000313" key="21">
    <source>
        <dbReference type="Proteomes" id="UP000218899"/>
    </source>
</evidence>
<feature type="region of interest" description="Disordered" evidence="16">
    <location>
        <begin position="1"/>
        <end position="29"/>
    </location>
</feature>
<feature type="active site" description="Proton donor" evidence="13">
    <location>
        <position position="890"/>
    </location>
</feature>
<dbReference type="InterPro" id="IPR013815">
    <property type="entry name" value="ATP_grasp_subdomain_1"/>
</dbReference>
<dbReference type="Gene3D" id="3.20.20.60">
    <property type="entry name" value="Phosphoenolpyruvate-binding domains"/>
    <property type="match status" value="1"/>
</dbReference>
<feature type="binding site" evidence="14">
    <location>
        <position position="828"/>
    </location>
    <ligand>
        <name>substrate</name>
    </ligand>
</feature>
<feature type="binding site" evidence="14">
    <location>
        <position position="825"/>
    </location>
    <ligand>
        <name>substrate</name>
    </ligand>
</feature>
<feature type="domain" description="Pyruvate phosphate dikinase AMP/ATP-binding" evidence="18">
    <location>
        <begin position="334"/>
        <end position="388"/>
    </location>
</feature>
<feature type="binding site" evidence="15">
    <location>
        <position position="804"/>
    </location>
    <ligand>
        <name>Mg(2+)</name>
        <dbReference type="ChEBI" id="CHEBI:18420"/>
    </ligand>
</feature>
<evidence type="ECO:0000256" key="5">
    <source>
        <dbReference type="ARBA" id="ARBA00020138"/>
    </source>
</evidence>
<dbReference type="PANTHER" id="PTHR22931">
    <property type="entry name" value="PHOSPHOENOLPYRUVATE DIKINASE-RELATED"/>
    <property type="match status" value="1"/>
</dbReference>
<feature type="binding site" evidence="14">
    <location>
        <position position="669"/>
    </location>
    <ligand>
        <name>substrate</name>
    </ligand>
</feature>
<dbReference type="InterPro" id="IPR000121">
    <property type="entry name" value="PEP_util_C"/>
</dbReference>
<evidence type="ECO:0000256" key="13">
    <source>
        <dbReference type="PIRSR" id="PIRSR000853-1"/>
    </source>
</evidence>
<keyword evidence="8" id="KW-0547">Nucleotide-binding</keyword>
<comment type="function">
    <text evidence="2">Catalyzes the reversible phosphorylation of pyruvate and phosphate.</text>
</comment>
<organism evidence="20 21">
    <name type="scientific">Sulfurifustis variabilis</name>
    <dbReference type="NCBI Taxonomy" id="1675686"/>
    <lineage>
        <taxon>Bacteria</taxon>
        <taxon>Pseudomonadati</taxon>
        <taxon>Pseudomonadota</taxon>
        <taxon>Gammaproteobacteria</taxon>
        <taxon>Acidiferrobacterales</taxon>
        <taxon>Acidiferrobacteraceae</taxon>
        <taxon>Sulfurifustis</taxon>
    </lineage>
</organism>
<evidence type="ECO:0000256" key="10">
    <source>
        <dbReference type="ARBA" id="ARBA00022840"/>
    </source>
</evidence>
<evidence type="ECO:0000256" key="12">
    <source>
        <dbReference type="PIRNR" id="PIRNR000853"/>
    </source>
</evidence>
<keyword evidence="21" id="KW-1185">Reference proteome</keyword>
<dbReference type="InterPro" id="IPR015813">
    <property type="entry name" value="Pyrv/PenolPyrv_kinase-like_dom"/>
</dbReference>
<evidence type="ECO:0000256" key="1">
    <source>
        <dbReference type="ARBA" id="ARBA00001946"/>
    </source>
</evidence>
<dbReference type="GO" id="GO:0005524">
    <property type="term" value="F:ATP binding"/>
    <property type="evidence" value="ECO:0007669"/>
    <property type="project" value="UniProtKB-UniRule"/>
</dbReference>
<dbReference type="InterPro" id="IPR036637">
    <property type="entry name" value="Phosphohistidine_dom_sf"/>
</dbReference>
<evidence type="ECO:0000256" key="3">
    <source>
        <dbReference type="ARBA" id="ARBA00007837"/>
    </source>
</evidence>
<feature type="binding site" evidence="14">
    <location>
        <position position="827"/>
    </location>
    <ligand>
        <name>substrate</name>
    </ligand>
</feature>
<dbReference type="SUPFAM" id="SSF51621">
    <property type="entry name" value="Phosphoenolpyruvate/pyruvate domain"/>
    <property type="match status" value="1"/>
</dbReference>
<feature type="binding site" evidence="14">
    <location>
        <position position="804"/>
    </location>
    <ligand>
        <name>substrate</name>
    </ligand>
</feature>
<gene>
    <name evidence="20" type="ORF">SVA_0825</name>
</gene>
<dbReference type="Proteomes" id="UP000218899">
    <property type="component" value="Chromosome"/>
</dbReference>
<evidence type="ECO:0000256" key="7">
    <source>
        <dbReference type="ARBA" id="ARBA00022723"/>
    </source>
</evidence>
<evidence type="ECO:0000313" key="20">
    <source>
        <dbReference type="EMBL" id="BAU47404.1"/>
    </source>
</evidence>
<evidence type="ECO:0000259" key="19">
    <source>
        <dbReference type="Pfam" id="PF02896"/>
    </source>
</evidence>
<evidence type="ECO:0000256" key="6">
    <source>
        <dbReference type="ARBA" id="ARBA00022679"/>
    </source>
</evidence>
<evidence type="ECO:0000259" key="17">
    <source>
        <dbReference type="Pfam" id="PF00391"/>
    </source>
</evidence>
<sequence length="936" mass="102905">MARPGTRNEGTSKATRPRAAGATTRRGARPRLAKAGKHVYFFGGGKADGDRTMRDLLGGKGAGLAEMTRAGLPVPPGFTISTDVCALFYAQGGRVPDAVEREMAAGLERLEKLAGARLGASDGPLLLSVRSGAKFSMPGMMDTILNLGLNDETVEGLKARTGNGRFAYDSYRRFLQMFGSVVLQVPKDAFDQKFESVKRLRGARLDTDLDEQALRDVVVEYQHVVRQHTDREFPQDPREQLRMARDAVFSSWNNPRAIEYRRIYEIPDDIGTAVNVQTMVFGNTGERSATGVGFTRNPATGAKEFYGEFLVNAQGEDVVAGIRTPQPIRELERLMPEAYAQLREYTSTLERHYQDVQDFEFTIEDGRLYMLQTRSGKRTGYAAVVIATDLVDEGVVEPRQALLLVEPASLSQLLAPVFDPAAWKAVAVATRGLPASPGAACGQAVFSADEAVRWSEHGKRVVLVRKETAPDDIHGMYVAEGILTATGGMTSHAAVVGRQMGKPAVVGAGGLSIDEAGRTLRIGDQTIGEGDWLSFDGLSGEVKIARIATRPSEILQVLAGEMRPESSDIHRRFTRLLEWADRERRLEIRANADLPDQAALAYAFGARGIGLCRTEHMFFGEDRLPIVQRMILSQREADRRQALAELLPLQREDFYGVFKAMHGCPVTIRTIDPPLHEFLPKREEVMVDIARLEAAGKTGRELEEKLALLRRVEQLHEFNPMLGHRGVRVGITFPEITEMQARAIFEAACRLAREGQAVVPEIMIPLVSDVRELRDQKAIVDRVAAEVTKAHGVEIPYLVGTMIEVPRGALTADSIAREARFFSFGTNDMTQLAFGFSRDDIGKFLPAYRQKKILERDPFASLDVEGVGELVRIAVEKGRRARPDLALGVCGEHGGDPSSIHFFEEVGLDYVSASPYRVPVARLAAAQAALKTRVGD</sequence>
<evidence type="ECO:0000256" key="4">
    <source>
        <dbReference type="ARBA" id="ARBA00011994"/>
    </source>
</evidence>
<dbReference type="KEGG" id="sva:SVA_0825"/>
<dbReference type="EC" id="2.7.9.1" evidence="4 12"/>
<dbReference type="NCBIfam" id="TIGR01828">
    <property type="entry name" value="pyru_phos_dikin"/>
    <property type="match status" value="1"/>
</dbReference>
<evidence type="ECO:0000256" key="11">
    <source>
        <dbReference type="ARBA" id="ARBA00022842"/>
    </source>
</evidence>
<dbReference type="EMBL" id="AP014936">
    <property type="protein sequence ID" value="BAU47404.1"/>
    <property type="molecule type" value="Genomic_DNA"/>
</dbReference>
<keyword evidence="20" id="KW-0670">Pyruvate</keyword>
<dbReference type="Pfam" id="PF02896">
    <property type="entry name" value="PEP-utilizers_C"/>
    <property type="match status" value="1"/>
</dbReference>
<dbReference type="InterPro" id="IPR008279">
    <property type="entry name" value="PEP-util_enz_mobile_dom"/>
</dbReference>
<dbReference type="InterPro" id="IPR002192">
    <property type="entry name" value="PPDK_AMP/ATP-bd"/>
</dbReference>
<dbReference type="PIRSF" id="PIRSF000853">
    <property type="entry name" value="PPDK"/>
    <property type="match status" value="1"/>
</dbReference>